<reference evidence="2 3" key="1">
    <citation type="submission" date="2018-08" db="EMBL/GenBank/DDBJ databases">
        <title>Recombination of ecologically and evolutionarily significant loci maintains genetic cohesion in the Pseudomonas syringae species complex.</title>
        <authorList>
            <person name="Dillon M."/>
            <person name="Thakur S."/>
            <person name="Almeida R.N.D."/>
            <person name="Weir B.S."/>
            <person name="Guttman D.S."/>
        </authorList>
    </citation>
    <scope>NUCLEOTIDE SEQUENCE [LARGE SCALE GENOMIC DNA]</scope>
    <source>
        <strain evidence="2 3">88_10</strain>
    </source>
</reference>
<evidence type="ECO:0000259" key="1">
    <source>
        <dbReference type="Pfam" id="PF02492"/>
    </source>
</evidence>
<dbReference type="InterPro" id="IPR003495">
    <property type="entry name" value="CobW/HypB/UreG_nucleotide-bd"/>
</dbReference>
<organism evidence="2 3">
    <name type="scientific">Pseudomonas syringae pv. maculicola</name>
    <dbReference type="NCBI Taxonomy" id="59511"/>
    <lineage>
        <taxon>Bacteria</taxon>
        <taxon>Pseudomonadati</taxon>
        <taxon>Pseudomonadota</taxon>
        <taxon>Gammaproteobacteria</taxon>
        <taxon>Pseudomonadales</taxon>
        <taxon>Pseudomonadaceae</taxon>
        <taxon>Pseudomonas</taxon>
    </lineage>
</organism>
<proteinExistence type="predicted"/>
<dbReference type="EMBL" id="RBNL01001698">
    <property type="protein sequence ID" value="RML86767.1"/>
    <property type="molecule type" value="Genomic_DNA"/>
</dbReference>
<accession>A0A3M2ZFQ0</accession>
<feature type="non-terminal residue" evidence="2">
    <location>
        <position position="38"/>
    </location>
</feature>
<dbReference type="InterPro" id="IPR051316">
    <property type="entry name" value="Zinc-reg_GTPase_activator"/>
</dbReference>
<dbReference type="GO" id="GO:0005737">
    <property type="term" value="C:cytoplasm"/>
    <property type="evidence" value="ECO:0007669"/>
    <property type="project" value="TreeGrafter"/>
</dbReference>
<dbReference type="Gene3D" id="3.40.50.300">
    <property type="entry name" value="P-loop containing nucleotide triphosphate hydrolases"/>
    <property type="match status" value="1"/>
</dbReference>
<protein>
    <recommendedName>
        <fullName evidence="1">CobW/HypB/UreG nucleotide-binding domain-containing protein</fullName>
    </recommendedName>
</protein>
<sequence length="38" mass="4068">MTELQPIPVTVLTGFLGAGKTTLLRHLLKAEHGLKIAV</sequence>
<gene>
    <name evidence="2" type="ORF">APX70_07533</name>
</gene>
<evidence type="ECO:0000313" key="2">
    <source>
        <dbReference type="EMBL" id="RML86767.1"/>
    </source>
</evidence>
<dbReference type="PANTHER" id="PTHR13748">
    <property type="entry name" value="COBW-RELATED"/>
    <property type="match status" value="1"/>
</dbReference>
<name>A0A3M2ZFQ0_PSEYM</name>
<feature type="domain" description="CobW/HypB/UreG nucleotide-binding" evidence="1">
    <location>
        <begin position="8"/>
        <end position="38"/>
    </location>
</feature>
<comment type="caution">
    <text evidence="2">The sequence shown here is derived from an EMBL/GenBank/DDBJ whole genome shotgun (WGS) entry which is preliminary data.</text>
</comment>
<dbReference type="Proteomes" id="UP000282378">
    <property type="component" value="Unassembled WGS sequence"/>
</dbReference>
<dbReference type="SUPFAM" id="SSF52540">
    <property type="entry name" value="P-loop containing nucleoside triphosphate hydrolases"/>
    <property type="match status" value="1"/>
</dbReference>
<dbReference type="AlphaFoldDB" id="A0A3M2ZFQ0"/>
<dbReference type="Pfam" id="PF02492">
    <property type="entry name" value="cobW"/>
    <property type="match status" value="1"/>
</dbReference>
<dbReference type="PANTHER" id="PTHR13748:SF62">
    <property type="entry name" value="COBW DOMAIN-CONTAINING PROTEIN"/>
    <property type="match status" value="1"/>
</dbReference>
<dbReference type="InterPro" id="IPR027417">
    <property type="entry name" value="P-loop_NTPase"/>
</dbReference>
<evidence type="ECO:0000313" key="3">
    <source>
        <dbReference type="Proteomes" id="UP000282378"/>
    </source>
</evidence>